<keyword evidence="1" id="KW-1133">Transmembrane helix</keyword>
<keyword evidence="1" id="KW-0472">Membrane</keyword>
<accession>A0A1I3HLE1</accession>
<sequence length="97" mass="10747">MLEYKRSKNLKTSLSVFLIICLIMINAVSIYAVDDDWAIVDEDGYTFIENIATRDDIEPMDDPVTIRRGDDGSLQSITFQVNSTGGASARFSPNSHG</sequence>
<dbReference type="Proteomes" id="UP000199287">
    <property type="component" value="Unassembled WGS sequence"/>
</dbReference>
<dbReference type="RefSeq" id="WP_093373772.1">
    <property type="nucleotide sequence ID" value="NZ_FOQA01000014.1"/>
</dbReference>
<reference evidence="3" key="1">
    <citation type="submission" date="2016-10" db="EMBL/GenBank/DDBJ databases">
        <authorList>
            <person name="Varghese N."/>
            <person name="Submissions S."/>
        </authorList>
    </citation>
    <scope>NUCLEOTIDE SEQUENCE [LARGE SCALE GENOMIC DNA]</scope>
    <source>
        <strain evidence="3">Z-7934</strain>
    </source>
</reference>
<evidence type="ECO:0000313" key="2">
    <source>
        <dbReference type="EMBL" id="SFI36598.1"/>
    </source>
</evidence>
<keyword evidence="1" id="KW-0812">Transmembrane</keyword>
<dbReference type="STRING" id="69895.SAMN05192551_1148"/>
<keyword evidence="3" id="KW-1185">Reference proteome</keyword>
<name>A0A1I3HLE1_9FIRM</name>
<feature type="transmembrane region" description="Helical" evidence="1">
    <location>
        <begin position="12"/>
        <end position="33"/>
    </location>
</feature>
<evidence type="ECO:0000313" key="3">
    <source>
        <dbReference type="Proteomes" id="UP000199287"/>
    </source>
</evidence>
<gene>
    <name evidence="2" type="ORF">SAMN05192551_1148</name>
</gene>
<organism evidence="2 3">
    <name type="scientific">Tindallia magadiensis</name>
    <dbReference type="NCBI Taxonomy" id="69895"/>
    <lineage>
        <taxon>Bacteria</taxon>
        <taxon>Bacillati</taxon>
        <taxon>Bacillota</taxon>
        <taxon>Clostridia</taxon>
        <taxon>Peptostreptococcales</taxon>
        <taxon>Tindalliaceae</taxon>
        <taxon>Tindallia</taxon>
    </lineage>
</organism>
<proteinExistence type="predicted"/>
<evidence type="ECO:0000256" key="1">
    <source>
        <dbReference type="SAM" id="Phobius"/>
    </source>
</evidence>
<dbReference type="AlphaFoldDB" id="A0A1I3HLE1"/>
<protein>
    <submittedName>
        <fullName evidence="2">Uncharacterized protein</fullName>
    </submittedName>
</protein>
<dbReference type="EMBL" id="FOQA01000014">
    <property type="protein sequence ID" value="SFI36598.1"/>
    <property type="molecule type" value="Genomic_DNA"/>
</dbReference>